<accession>A0A7J5X8B7</accession>
<gene>
    <name evidence="3" type="ORF">F7725_026899</name>
</gene>
<evidence type="ECO:0000256" key="1">
    <source>
        <dbReference type="SAM" id="MobiDB-lite"/>
    </source>
</evidence>
<comment type="caution">
    <text evidence="3">The sequence shown here is derived from an EMBL/GenBank/DDBJ whole genome shotgun (WGS) entry which is preliminary data.</text>
</comment>
<evidence type="ECO:0000313" key="3">
    <source>
        <dbReference type="EMBL" id="KAF3833234.1"/>
    </source>
</evidence>
<feature type="chain" id="PRO_5029702012" evidence="2">
    <location>
        <begin position="17"/>
        <end position="189"/>
    </location>
</feature>
<feature type="non-terminal residue" evidence="3">
    <location>
        <position position="189"/>
    </location>
</feature>
<dbReference type="EMBL" id="JAAKFY010000027">
    <property type="protein sequence ID" value="KAF3833234.1"/>
    <property type="molecule type" value="Genomic_DNA"/>
</dbReference>
<organism evidence="3 4">
    <name type="scientific">Dissostichus mawsoni</name>
    <name type="common">Antarctic cod</name>
    <dbReference type="NCBI Taxonomy" id="36200"/>
    <lineage>
        <taxon>Eukaryota</taxon>
        <taxon>Metazoa</taxon>
        <taxon>Chordata</taxon>
        <taxon>Craniata</taxon>
        <taxon>Vertebrata</taxon>
        <taxon>Euteleostomi</taxon>
        <taxon>Actinopterygii</taxon>
        <taxon>Neopterygii</taxon>
        <taxon>Teleostei</taxon>
        <taxon>Neoteleostei</taxon>
        <taxon>Acanthomorphata</taxon>
        <taxon>Eupercaria</taxon>
        <taxon>Perciformes</taxon>
        <taxon>Notothenioidei</taxon>
        <taxon>Nototheniidae</taxon>
        <taxon>Dissostichus</taxon>
    </lineage>
</organism>
<feature type="signal peptide" evidence="2">
    <location>
        <begin position="1"/>
        <end position="16"/>
    </location>
</feature>
<evidence type="ECO:0000313" key="4">
    <source>
        <dbReference type="Proteomes" id="UP000518266"/>
    </source>
</evidence>
<dbReference type="Proteomes" id="UP000518266">
    <property type="component" value="Unassembled WGS sequence"/>
</dbReference>
<protein>
    <submittedName>
        <fullName evidence="3">Uncharacterized protein</fullName>
    </submittedName>
</protein>
<feature type="region of interest" description="Disordered" evidence="1">
    <location>
        <begin position="166"/>
        <end position="189"/>
    </location>
</feature>
<dbReference type="AlphaFoldDB" id="A0A7J5X8B7"/>
<reference evidence="3 4" key="1">
    <citation type="submission" date="2020-03" db="EMBL/GenBank/DDBJ databases">
        <title>Dissostichus mawsoni Genome sequencing and assembly.</title>
        <authorList>
            <person name="Park H."/>
        </authorList>
    </citation>
    <scope>NUCLEOTIDE SEQUENCE [LARGE SCALE GENOMIC DNA]</scope>
    <source>
        <strain evidence="3">DM0001</strain>
        <tissue evidence="3">Muscle</tissue>
    </source>
</reference>
<name>A0A7J5X8B7_DISMA</name>
<proteinExistence type="predicted"/>
<evidence type="ECO:0000256" key="2">
    <source>
        <dbReference type="SAM" id="SignalP"/>
    </source>
</evidence>
<keyword evidence="2" id="KW-0732">Signal</keyword>
<keyword evidence="4" id="KW-1185">Reference proteome</keyword>
<sequence length="189" mass="20373">MSLWLISLALPKDTLASGMGIIVGWPFLEKAVLQKDRKQLQAGLLVVEAQSVEQLVLDGVMVNTSAAGQRHHLLSTTTADVGPAAGGGVRKALVSNSTTLLFSHPFWDSICSHSWSLLTLGLKRMQETEEKDSSPRPRLVQGSAFLSASLSMAMSNSVRMGSLSERTETHHTAAQTPAEEILIEDEEHG</sequence>